<dbReference type="EMBL" id="UGGP01000001">
    <property type="protein sequence ID" value="STO07035.1"/>
    <property type="molecule type" value="Genomic_DNA"/>
</dbReference>
<evidence type="ECO:0000313" key="2">
    <source>
        <dbReference type="Proteomes" id="UP000254060"/>
    </source>
</evidence>
<reference evidence="1 2" key="1">
    <citation type="submission" date="2018-06" db="EMBL/GenBank/DDBJ databases">
        <authorList>
            <consortium name="Pathogen Informatics"/>
            <person name="Doyle S."/>
        </authorList>
    </citation>
    <scope>NUCLEOTIDE SEQUENCE [LARGE SCALE GENOMIC DNA]</scope>
    <source>
        <strain evidence="1 2">NCTC13163</strain>
    </source>
</reference>
<dbReference type="AlphaFoldDB" id="A0A377FRF1"/>
<gene>
    <name evidence="1" type="ORF">NCTC13163_00380</name>
</gene>
<protein>
    <submittedName>
        <fullName evidence="1">Uncharacterized protein</fullName>
    </submittedName>
</protein>
<proteinExistence type="predicted"/>
<organism evidence="1 2">
    <name type="scientific">Exiguobacterium aurantiacum</name>
    <dbReference type="NCBI Taxonomy" id="33987"/>
    <lineage>
        <taxon>Bacteria</taxon>
        <taxon>Bacillati</taxon>
        <taxon>Bacillota</taxon>
        <taxon>Bacilli</taxon>
        <taxon>Bacillales</taxon>
        <taxon>Bacillales Family XII. Incertae Sedis</taxon>
        <taxon>Exiguobacterium</taxon>
    </lineage>
</organism>
<name>A0A377FRF1_9BACL</name>
<evidence type="ECO:0000313" key="1">
    <source>
        <dbReference type="EMBL" id="STO07035.1"/>
    </source>
</evidence>
<accession>A0A377FRF1</accession>
<sequence length="152" mass="17831">MNSIVLEYRLYKNELSFEPLYHYTSLGLDEVLARRECEFFVKDGMTYKQRSSALEGEQYFLIYVDRYTEGPVDKKETDDIKVEIRTLDDRFDNPLLEAYYVDRHLDALAMLGSQYVYVGGNEYERDSAETDEDRGAYVLYVTPTGYTLEETT</sequence>
<dbReference type="Proteomes" id="UP000254060">
    <property type="component" value="Unassembled WGS sequence"/>
</dbReference>
<dbReference type="OrthoDB" id="1682087at2"/>
<dbReference type="STRING" id="1397694.GCA_000702585_00897"/>
<dbReference type="RefSeq" id="WP_024371151.1">
    <property type="nucleotide sequence ID" value="NZ_UGGP01000001.1"/>
</dbReference>